<keyword evidence="1 5" id="KW-0963">Cytoplasm</keyword>
<sequence>MVEKQDLAHIYTVSSLTKEIKNLLEERYPFVWVTGEISNFALPSSGHAYFSLKDADSIINGVMFRNQIKRLGFNPENGMKITALGRISLYEPRGSYQLIVEHMAPDGVGALQVRFEQLKKQLALEGLFDKAHKKPIPFLPSKISIITSPTGSVIRDIIQVTSRRFSGFHLEIAPVKVQGEFAEQEIKQAIENINLMAKQKETSVIQKQKPSELIIIARGGGSLEDLSPFNSETVARAVFASEIPVISAVGHETDFTICDFVADVRAPTPSAAAEIAVPEKRILLNSVNVMQNRLINTLQQRMLNLKKHLEDLKTRIKSPKVLIHDMQLRVDDLEQRLIHRMKWHISGSRDQLGWLKSLLGTSNPQKKIPALKDDIEHLTTRLNIALKGKISQHKAALDSATANLEALGPMAVLSRGYSITRRCRDNHILRSASEVSNHDKVEIILSKGTLVCEVSENSKKI</sequence>
<dbReference type="RefSeq" id="WP_080798084.1">
    <property type="nucleotide sequence ID" value="NZ_LT828540.1"/>
</dbReference>
<comment type="function">
    <text evidence="5">Bidirectionally degrades single-stranded DNA into large acid-insoluble oligonucleotides, which are then degraded further into small acid-soluble oligonucleotides.</text>
</comment>
<dbReference type="Proteomes" id="UP000191931">
    <property type="component" value="Unassembled WGS sequence"/>
</dbReference>
<evidence type="ECO:0000259" key="8">
    <source>
        <dbReference type="Pfam" id="PF13742"/>
    </source>
</evidence>
<evidence type="ECO:0000313" key="10">
    <source>
        <dbReference type="EMBL" id="SLM32677.1"/>
    </source>
</evidence>
<organism evidence="9">
    <name type="scientific">Desulfamplus magnetovallimortis</name>
    <dbReference type="NCBI Taxonomy" id="1246637"/>
    <lineage>
        <taxon>Bacteria</taxon>
        <taxon>Pseudomonadati</taxon>
        <taxon>Thermodesulfobacteriota</taxon>
        <taxon>Desulfobacteria</taxon>
        <taxon>Desulfobacterales</taxon>
        <taxon>Desulfobacteraceae</taxon>
        <taxon>Desulfamplus</taxon>
    </lineage>
</organism>
<dbReference type="Pfam" id="PF13742">
    <property type="entry name" value="tRNA_anti_2"/>
    <property type="match status" value="1"/>
</dbReference>
<reference evidence="10 11" key="3">
    <citation type="submission" date="2017-03" db="EMBL/GenBank/DDBJ databases">
        <authorList>
            <person name="Afonso C.L."/>
            <person name="Miller P.J."/>
            <person name="Scott M.A."/>
            <person name="Spackman E."/>
            <person name="Goraichik I."/>
            <person name="Dimitrov K.M."/>
            <person name="Suarez D.L."/>
            <person name="Swayne D.E."/>
        </authorList>
    </citation>
    <scope>NUCLEOTIDE SEQUENCE [LARGE SCALE GENOMIC DNA]</scope>
    <source>
        <strain evidence="10">PRJEB14757</strain>
    </source>
</reference>
<comment type="similarity">
    <text evidence="5 6">Belongs to the XseA family.</text>
</comment>
<keyword evidence="2 5" id="KW-0540">Nuclease</keyword>
<name>L0R6J2_9BACT</name>
<protein>
    <recommendedName>
        <fullName evidence="5">Exodeoxyribonuclease 7 large subunit</fullName>
        <ecNumber evidence="5">3.1.11.6</ecNumber>
    </recommendedName>
    <alternativeName>
        <fullName evidence="5">Exodeoxyribonuclease VII large subunit</fullName>
        <shortName evidence="5">Exonuclease VII large subunit</shortName>
    </alternativeName>
</protein>
<comment type="subcellular location">
    <subcellularLocation>
        <location evidence="5 6">Cytoplasm</location>
    </subcellularLocation>
</comment>
<dbReference type="Gene3D" id="1.10.287.1490">
    <property type="match status" value="1"/>
</dbReference>
<dbReference type="PANTHER" id="PTHR30008:SF0">
    <property type="entry name" value="EXODEOXYRIBONUCLEASE 7 LARGE SUBUNIT"/>
    <property type="match status" value="1"/>
</dbReference>
<comment type="subunit">
    <text evidence="5">Heterooligomer composed of large and small subunits.</text>
</comment>
<keyword evidence="11" id="KW-1185">Reference proteome</keyword>
<dbReference type="GO" id="GO:0003676">
    <property type="term" value="F:nucleic acid binding"/>
    <property type="evidence" value="ECO:0007669"/>
    <property type="project" value="InterPro"/>
</dbReference>
<evidence type="ECO:0000256" key="2">
    <source>
        <dbReference type="ARBA" id="ARBA00022722"/>
    </source>
</evidence>
<dbReference type="OrthoDB" id="9802795at2"/>
<feature type="domain" description="OB-fold nucleic acid binding" evidence="8">
    <location>
        <begin position="11"/>
        <end position="103"/>
    </location>
</feature>
<dbReference type="GO" id="GO:0009318">
    <property type="term" value="C:exodeoxyribonuclease VII complex"/>
    <property type="evidence" value="ECO:0007669"/>
    <property type="project" value="UniProtKB-UniRule"/>
</dbReference>
<evidence type="ECO:0000313" key="11">
    <source>
        <dbReference type="Proteomes" id="UP000191931"/>
    </source>
</evidence>
<evidence type="ECO:0000256" key="1">
    <source>
        <dbReference type="ARBA" id="ARBA00022490"/>
    </source>
</evidence>
<evidence type="ECO:0000256" key="4">
    <source>
        <dbReference type="ARBA" id="ARBA00022839"/>
    </source>
</evidence>
<accession>L0R6J2</accession>
<evidence type="ECO:0000256" key="5">
    <source>
        <dbReference type="HAMAP-Rule" id="MF_00378"/>
    </source>
</evidence>
<gene>
    <name evidence="5 9" type="primary">xseA</name>
    <name evidence="9" type="ORF">DEMABW1_80015</name>
    <name evidence="10" type="ORF">MTBBW1_80015</name>
</gene>
<dbReference type="GO" id="GO:0006308">
    <property type="term" value="P:DNA catabolic process"/>
    <property type="evidence" value="ECO:0007669"/>
    <property type="project" value="UniProtKB-UniRule"/>
</dbReference>
<dbReference type="InterPro" id="IPR020579">
    <property type="entry name" value="Exonuc_VII_lsu_C"/>
</dbReference>
<dbReference type="EC" id="3.1.11.6" evidence="5"/>
<keyword evidence="4 5" id="KW-0269">Exonuclease</keyword>
<comment type="catalytic activity">
    <reaction evidence="5 6">
        <text>Exonucleolytic cleavage in either 5'- to 3'- or 3'- to 5'-direction to yield nucleoside 5'-phosphates.</text>
        <dbReference type="EC" id="3.1.11.6"/>
    </reaction>
</comment>
<dbReference type="GO" id="GO:0005737">
    <property type="term" value="C:cytoplasm"/>
    <property type="evidence" value="ECO:0007669"/>
    <property type="project" value="UniProtKB-SubCell"/>
</dbReference>
<dbReference type="Pfam" id="PF02601">
    <property type="entry name" value="Exonuc_VII_L"/>
    <property type="match status" value="1"/>
</dbReference>
<evidence type="ECO:0000256" key="6">
    <source>
        <dbReference type="RuleBase" id="RU004355"/>
    </source>
</evidence>
<dbReference type="AlphaFoldDB" id="L0R6J2"/>
<reference evidence="9" key="1">
    <citation type="submission" date="2012-10" db="EMBL/GenBank/DDBJ databases">
        <authorList>
            <person name="Lefevre C."/>
        </authorList>
    </citation>
    <scope>NUCLEOTIDE SEQUENCE</scope>
    <source>
        <strain evidence="9">BW-1</strain>
    </source>
</reference>
<dbReference type="InterPro" id="IPR025824">
    <property type="entry name" value="OB-fold_nuc-bd_dom"/>
</dbReference>
<evidence type="ECO:0000259" key="7">
    <source>
        <dbReference type="Pfam" id="PF02601"/>
    </source>
</evidence>
<dbReference type="CDD" id="cd04489">
    <property type="entry name" value="ExoVII_LU_OBF"/>
    <property type="match status" value="1"/>
</dbReference>
<keyword evidence="3 5" id="KW-0378">Hydrolase</keyword>
<dbReference type="STRING" id="1246637.MTBBW1_80015"/>
<dbReference type="HAMAP" id="MF_00378">
    <property type="entry name" value="Exonuc_7_L"/>
    <property type="match status" value="1"/>
</dbReference>
<dbReference type="EMBL" id="HF547348">
    <property type="protein sequence ID" value="CCO06626.1"/>
    <property type="molecule type" value="Genomic_DNA"/>
</dbReference>
<dbReference type="InterPro" id="IPR003753">
    <property type="entry name" value="Exonuc_VII_L"/>
</dbReference>
<dbReference type="PANTHER" id="PTHR30008">
    <property type="entry name" value="EXODEOXYRIBONUCLEASE 7 LARGE SUBUNIT"/>
    <property type="match status" value="1"/>
</dbReference>
<evidence type="ECO:0000256" key="3">
    <source>
        <dbReference type="ARBA" id="ARBA00022801"/>
    </source>
</evidence>
<dbReference type="GO" id="GO:0008855">
    <property type="term" value="F:exodeoxyribonuclease VII activity"/>
    <property type="evidence" value="ECO:0007669"/>
    <property type="project" value="UniProtKB-UniRule"/>
</dbReference>
<evidence type="ECO:0000313" key="9">
    <source>
        <dbReference type="EMBL" id="CCO06626.1"/>
    </source>
</evidence>
<feature type="domain" description="Exonuclease VII large subunit C-terminal" evidence="7">
    <location>
        <begin position="127"/>
        <end position="452"/>
    </location>
</feature>
<dbReference type="NCBIfam" id="TIGR00237">
    <property type="entry name" value="xseA"/>
    <property type="match status" value="1"/>
</dbReference>
<proteinExistence type="inferred from homology"/>
<reference evidence="9" key="2">
    <citation type="submission" date="2012-12" db="EMBL/GenBank/DDBJ databases">
        <title>Region harboring genes involved in magnetosome formation of Candidatus Desulfamplus magnetosmortis.</title>
        <authorList>
            <person name="Lefevre C.T."/>
            <person name="Bazylinski D.A."/>
        </authorList>
    </citation>
    <scope>NUCLEOTIDE SEQUENCE</scope>
    <source>
        <strain evidence="9">BW-1</strain>
    </source>
</reference>
<dbReference type="EMBL" id="FWEV01000325">
    <property type="protein sequence ID" value="SLM32677.1"/>
    <property type="molecule type" value="Genomic_DNA"/>
</dbReference>